<dbReference type="InterPro" id="IPR014905">
    <property type="entry name" value="HIRAN"/>
</dbReference>
<dbReference type="GO" id="GO:0008270">
    <property type="term" value="F:zinc ion binding"/>
    <property type="evidence" value="ECO:0007669"/>
    <property type="project" value="InterPro"/>
</dbReference>
<dbReference type="Pfam" id="PF08797">
    <property type="entry name" value="HIRAN"/>
    <property type="match status" value="1"/>
</dbReference>
<evidence type="ECO:0000256" key="2">
    <source>
        <dbReference type="ARBA" id="ARBA00022801"/>
    </source>
</evidence>
<dbReference type="GeneID" id="80452257"/>
<dbReference type="AlphaFoldDB" id="A0A173LXB8"/>
<name>A0A173LXB8_9MICO</name>
<accession>A0A173LXB8</accession>
<keyword evidence="1" id="KW-0479">Metal-binding</keyword>
<evidence type="ECO:0000313" key="5">
    <source>
        <dbReference type="EMBL" id="BAU99605.1"/>
    </source>
</evidence>
<dbReference type="GO" id="GO:0003676">
    <property type="term" value="F:nucleic acid binding"/>
    <property type="evidence" value="ECO:0007669"/>
    <property type="project" value="InterPro"/>
</dbReference>
<dbReference type="KEGG" id="amin:AUMI_110630"/>
<organism evidence="5 6">
    <name type="scientific">Aurantimicrobium minutum</name>
    <dbReference type="NCBI Taxonomy" id="708131"/>
    <lineage>
        <taxon>Bacteria</taxon>
        <taxon>Bacillati</taxon>
        <taxon>Actinomycetota</taxon>
        <taxon>Actinomycetes</taxon>
        <taxon>Micrococcales</taxon>
        <taxon>Microbacteriaceae</taxon>
        <taxon>Aurantimicrobium</taxon>
    </lineage>
</organism>
<dbReference type="Gene3D" id="3.30.70.2330">
    <property type="match status" value="1"/>
</dbReference>
<evidence type="ECO:0000313" key="6">
    <source>
        <dbReference type="Proteomes" id="UP000243847"/>
    </source>
</evidence>
<proteinExistence type="predicted"/>
<feature type="transmembrane region" description="Helical" evidence="3">
    <location>
        <begin position="174"/>
        <end position="197"/>
    </location>
</feature>
<dbReference type="Proteomes" id="UP000243847">
    <property type="component" value="Chromosome sequence1"/>
</dbReference>
<feature type="domain" description="HIRAN" evidence="4">
    <location>
        <begin position="39"/>
        <end position="84"/>
    </location>
</feature>
<evidence type="ECO:0000259" key="4">
    <source>
        <dbReference type="Pfam" id="PF08797"/>
    </source>
</evidence>
<sequence>MAVLVIPLKDTEWISGVGETYRLANWKKLIGNIKPGVEYKQKLMVHLVPEPTNKYDKTAVALHVNSIHVGYLPSDLAAKHFNKISAVYKRKDSLVAYGSIWAVKRGSDLNVNVSVNLPESIDLASLTNLEDAPSQPTRSSASEVSNIIELPSSQKETKAPTTTLREKIAADKKASALFLVLIILFKVFVTLFVAAAAQGISGTPVAALIVFVAGFVWIVFGKKIKAARDARKK</sequence>
<feature type="transmembrane region" description="Helical" evidence="3">
    <location>
        <begin position="203"/>
        <end position="221"/>
    </location>
</feature>
<keyword evidence="3" id="KW-0812">Transmembrane</keyword>
<dbReference type="RefSeq" id="WP_096382211.1">
    <property type="nucleotide sequence ID" value="NZ_AP017457.1"/>
</dbReference>
<dbReference type="GO" id="GO:0016818">
    <property type="term" value="F:hydrolase activity, acting on acid anhydrides, in phosphorus-containing anhydrides"/>
    <property type="evidence" value="ECO:0007669"/>
    <property type="project" value="InterPro"/>
</dbReference>
<evidence type="ECO:0000256" key="1">
    <source>
        <dbReference type="ARBA" id="ARBA00022723"/>
    </source>
</evidence>
<dbReference type="OrthoDB" id="9812156at2"/>
<reference evidence="5 6" key="1">
    <citation type="journal article" date="2016" name="Genome Announc.">
        <title>Complete Genome Sequence of Aurantimicrobium minutum Type Strain KNCT, a Planktonic Ultramicrobacterium Isolated from River Water.</title>
        <authorList>
            <person name="Nakai R."/>
            <person name="Fujisawa T."/>
            <person name="Nakamura Y."/>
            <person name="Nishide H."/>
            <person name="Uchiyama I."/>
            <person name="Baba T."/>
            <person name="Toyoda A."/>
            <person name="Fujiyama A."/>
            <person name="Naganuma T."/>
            <person name="Niki H."/>
        </authorList>
    </citation>
    <scope>NUCLEOTIDE SEQUENCE [LARGE SCALE GENOMIC DNA]</scope>
    <source>
        <strain evidence="5 6">KNC</strain>
    </source>
</reference>
<keyword evidence="3" id="KW-1133">Transmembrane helix</keyword>
<keyword evidence="2" id="KW-0378">Hydrolase</keyword>
<evidence type="ECO:0000256" key="3">
    <source>
        <dbReference type="SAM" id="Phobius"/>
    </source>
</evidence>
<gene>
    <name evidence="5" type="ORF">AUMI_110630</name>
</gene>
<dbReference type="EMBL" id="AP017457">
    <property type="protein sequence ID" value="BAU99605.1"/>
    <property type="molecule type" value="Genomic_DNA"/>
</dbReference>
<protein>
    <recommendedName>
        <fullName evidence="4">HIRAN domain-containing protein</fullName>
    </recommendedName>
</protein>
<keyword evidence="3" id="KW-0472">Membrane</keyword>